<gene>
    <name evidence="3" type="ORF">SLS56_008579</name>
</gene>
<comment type="caution">
    <text evidence="3">The sequence shown here is derived from an EMBL/GenBank/DDBJ whole genome shotgun (WGS) entry which is preliminary data.</text>
</comment>
<evidence type="ECO:0000256" key="1">
    <source>
        <dbReference type="SAM" id="MobiDB-lite"/>
    </source>
</evidence>
<dbReference type="EMBL" id="JAJVDC020000129">
    <property type="protein sequence ID" value="KAL1622898.1"/>
    <property type="molecule type" value="Genomic_DNA"/>
</dbReference>
<organism evidence="3 4">
    <name type="scientific">Neofusicoccum ribis</name>
    <dbReference type="NCBI Taxonomy" id="45134"/>
    <lineage>
        <taxon>Eukaryota</taxon>
        <taxon>Fungi</taxon>
        <taxon>Dikarya</taxon>
        <taxon>Ascomycota</taxon>
        <taxon>Pezizomycotina</taxon>
        <taxon>Dothideomycetes</taxon>
        <taxon>Dothideomycetes incertae sedis</taxon>
        <taxon>Botryosphaeriales</taxon>
        <taxon>Botryosphaeriaceae</taxon>
        <taxon>Neofusicoccum</taxon>
    </lineage>
</organism>
<evidence type="ECO:0000313" key="3">
    <source>
        <dbReference type="EMBL" id="KAL1622898.1"/>
    </source>
</evidence>
<sequence>MLPQEYHIKKEECISIPQDADQMARAADTYFSFGDKGLTVSITSGGNIGQITRFLGTGSSGLFCVDYFDVEEPYYVEDRARDLATGYGNIGVYFDYEDSIIFDELLSAKLSPVFVQDRWPRFSSETAEMFRTKNFFAHKDTVYSQFTYSSKRMAVTVPSDLFFDGDMLIRELEFLNPSHKFNEADIVDSEYEMLVGPSSNSIVLSHAGSASEGIHGTIVLALGFFVDGIPHEIESEKTEPGEKPRFRIKVQATHPEITPERPLEVTTAYKLQRIPDENSFELHLVSIPEYHSLERLLVGTEYAKLTFSLDPHFDFVFRRNLEHILSVCSIPIPLESAKNDTEARGSISKPAIALTCGDMSGHRIVTSSTLIKQSGDGDMVASAKRQLERIARWIKELKEVDKREFFAFPRPGTQKYRLEDQLWIWRALQSIEDLEVGKNPRVKETKKDERRTRISASAGLLTAGFLPAEFQRRVLKRFTTENTASRRRMIAVSRTAAETRFLFHSRDAALLYDTKPSFFAKSDTLWKATLEAQKFHDENEDSTWDNPLRYAVALVLARKGLQFNSRSAEEMVTEATEVLLGSSSPNGLFPGQINNATKEPELFRDAGWRDFYWHVGFEVIHILWMYGRREPFSKSSPISPRVTRRLSDTDALRLKLATTDNPAVTRKIQLHSNLEAQESQSTRDNPEMKKSMPFNTLIDQKSIIELPDEWLYPHAEFLDFDPEISFLPRAVDDSVIEPNTFMFRAKYAFQMRQKLDSPRIFQDDLLKGVIIDVPKSAQKKARKTGRKSFVHPEHNIKVFKTKEIYEKLKVERTAQAAKKRLIWLPNSDDDTALLCFLASHGSEKPIVVSFFERHVNRENFFFDDATAALNVWRTEFHLSFYRLIDGRNAGRHAKLNFLGGQKQIEQASISFLFTGDFFDRYWTCRVLECDPKESLNPKKYFNSRETMNSHQLLERLKSLINPVKLLPRTDLDKRPWRQRKILELLVFDQMLKVISERYQEMLEETGTYLVELLSAGKHIETAGRGVLEVSNALFSSPMNNDTYLSFSKKWPPIQYTLQVMEDDLKDTMDKITLWRTRERDREPERPRWTRNDERKYRSAITKLSISNNQKIRELEHHQTDIQSLRTSLTSRLESTRNELSFQSAENVRFFTYVTVVFLPLGFATAIFSMGGIPGNSELIGMIATAVVALCLTIIALANAKVLDDKVYKPVLHFSQGAKKMTTKPFRRPEGEVLGRDRASQKPATESDRMMHNQKENPEDLAAFDQDEPHGSRSLLQKFKALRKRKESGNEASILEAGPKDSPEQ</sequence>
<keyword evidence="2" id="KW-0812">Transmembrane</keyword>
<feature type="transmembrane region" description="Helical" evidence="2">
    <location>
        <begin position="1178"/>
        <end position="1199"/>
    </location>
</feature>
<keyword evidence="2" id="KW-0472">Membrane</keyword>
<keyword evidence="4" id="KW-1185">Reference proteome</keyword>
<dbReference type="Gene3D" id="1.20.58.340">
    <property type="entry name" value="Magnesium transport protein CorA, transmembrane region"/>
    <property type="match status" value="1"/>
</dbReference>
<reference evidence="3 4" key="1">
    <citation type="submission" date="2024-02" db="EMBL/GenBank/DDBJ databases">
        <title>De novo assembly and annotation of 12 fungi associated with fruit tree decline syndrome in Ontario, Canada.</title>
        <authorList>
            <person name="Sulman M."/>
            <person name="Ellouze W."/>
            <person name="Ilyukhin E."/>
        </authorList>
    </citation>
    <scope>NUCLEOTIDE SEQUENCE [LARGE SCALE GENOMIC DNA]</scope>
    <source>
        <strain evidence="3 4">M1-105</strain>
    </source>
</reference>
<dbReference type="InterPro" id="IPR002523">
    <property type="entry name" value="MgTranspt_CorA/ZnTranspt_ZntB"/>
</dbReference>
<protein>
    <submittedName>
        <fullName evidence="3">Uncharacterized protein</fullName>
    </submittedName>
</protein>
<dbReference type="Proteomes" id="UP001521116">
    <property type="component" value="Unassembled WGS sequence"/>
</dbReference>
<feature type="compositionally biased region" description="Basic and acidic residues" evidence="1">
    <location>
        <begin position="1226"/>
        <end position="1257"/>
    </location>
</feature>
<accession>A0ABR3SJQ0</accession>
<dbReference type="Pfam" id="PF01544">
    <property type="entry name" value="CorA"/>
    <property type="match status" value="1"/>
</dbReference>
<feature type="region of interest" description="Disordered" evidence="1">
    <location>
        <begin position="1218"/>
        <end position="1304"/>
    </location>
</feature>
<evidence type="ECO:0000256" key="2">
    <source>
        <dbReference type="SAM" id="Phobius"/>
    </source>
</evidence>
<proteinExistence type="predicted"/>
<feature type="transmembrane region" description="Helical" evidence="2">
    <location>
        <begin position="1149"/>
        <end position="1172"/>
    </location>
</feature>
<keyword evidence="2" id="KW-1133">Transmembrane helix</keyword>
<name>A0ABR3SJQ0_9PEZI</name>
<evidence type="ECO:0000313" key="4">
    <source>
        <dbReference type="Proteomes" id="UP001521116"/>
    </source>
</evidence>